<sequence>MIQELTVQDFAIISNLTIPFKEGMTVLTGETGAGKSIIIDAMGLIVGGRGSADYIRDGAEKCRIEGSFFVSDNQQVSLFLENNGIEPSDGQLVIQREIYRSGRNNCRINGQLVTTKTLREIGPYIVDIHGQNEHQELMQVQNHLHLLDQYAPEDLRVNLISYQEKFRQYVSLKEQVTNMLNNEKEFVQRMDMLTFQYKEIESAQLMVGEEESLIEERRKLMNFQKIMDSLKKAHQYLDNDELNAVTLSGSAMSEMEQIESIDDEYAETTELLRTAYYSLQEATGRVSNSLEQLEMDDERLIVVENRLDIIRQLKRKYGETVEEIISYFNDISEELSTKLNSTTDVSKLQEELIIMKNELDCLADSLSQQRHEVAKQLEKNIMKQLASLYMEQAVFKVNFSATDLTINGKDRIEFYMSTNVGESLKPLAKIVSGGELSRIMLALKTIFSATQSITSIVFDEVDTGVSGRVAQAIAEKIHQIGEQSQVLCITHLPQVAAIADTQYFIRKLVKDNRTQTKVSELSEDERIDEIARMLSGADVTDLTREHAKELLSLAKKDH</sequence>
<keyword evidence="7 9" id="KW-0234">DNA repair</keyword>
<dbReference type="Proteomes" id="UP000288490">
    <property type="component" value="Unassembled WGS sequence"/>
</dbReference>
<evidence type="ECO:0000256" key="4">
    <source>
        <dbReference type="ARBA" id="ARBA00022741"/>
    </source>
</evidence>
<dbReference type="InterPro" id="IPR003395">
    <property type="entry name" value="RecF/RecN/SMC_N"/>
</dbReference>
<organism evidence="11 12">
    <name type="scientific">Vagococcus bubulae</name>
    <dbReference type="NCBI Taxonomy" id="1977868"/>
    <lineage>
        <taxon>Bacteria</taxon>
        <taxon>Bacillati</taxon>
        <taxon>Bacillota</taxon>
        <taxon>Bacilli</taxon>
        <taxon>Lactobacillales</taxon>
        <taxon>Enterococcaceae</taxon>
        <taxon>Vagococcus</taxon>
    </lineage>
</organism>
<comment type="function">
    <text evidence="1 9">May be involved in recombinational repair of damaged DNA.</text>
</comment>
<dbReference type="SUPFAM" id="SSF52540">
    <property type="entry name" value="P-loop containing nucleoside triphosphate hydrolases"/>
    <property type="match status" value="2"/>
</dbReference>
<evidence type="ECO:0000256" key="8">
    <source>
        <dbReference type="ARBA" id="ARBA00033408"/>
    </source>
</evidence>
<evidence type="ECO:0000259" key="10">
    <source>
        <dbReference type="Pfam" id="PF02463"/>
    </source>
</evidence>
<dbReference type="OrthoDB" id="9806954at2"/>
<evidence type="ECO:0000256" key="1">
    <source>
        <dbReference type="ARBA" id="ARBA00003618"/>
    </source>
</evidence>
<evidence type="ECO:0000256" key="2">
    <source>
        <dbReference type="ARBA" id="ARBA00009441"/>
    </source>
</evidence>
<dbReference type="FunFam" id="3.40.50.300:FF:000356">
    <property type="entry name" value="DNA repair protein RecN"/>
    <property type="match status" value="1"/>
</dbReference>
<keyword evidence="6" id="KW-0067">ATP-binding</keyword>
<dbReference type="RefSeq" id="WP_125957103.1">
    <property type="nucleotide sequence ID" value="NZ_NGJT01000006.1"/>
</dbReference>
<dbReference type="GO" id="GO:0043590">
    <property type="term" value="C:bacterial nucleoid"/>
    <property type="evidence" value="ECO:0007669"/>
    <property type="project" value="TreeGrafter"/>
</dbReference>
<evidence type="ECO:0000256" key="6">
    <source>
        <dbReference type="ARBA" id="ARBA00022840"/>
    </source>
</evidence>
<dbReference type="AlphaFoldDB" id="A0A429ZMG9"/>
<evidence type="ECO:0000313" key="12">
    <source>
        <dbReference type="Proteomes" id="UP000288490"/>
    </source>
</evidence>
<comment type="similarity">
    <text evidence="2 9">Belongs to the RecN family.</text>
</comment>
<evidence type="ECO:0000256" key="9">
    <source>
        <dbReference type="PIRNR" id="PIRNR003128"/>
    </source>
</evidence>
<dbReference type="GO" id="GO:0006310">
    <property type="term" value="P:DNA recombination"/>
    <property type="evidence" value="ECO:0007669"/>
    <property type="project" value="InterPro"/>
</dbReference>
<accession>A0A429ZMG9</accession>
<dbReference type="PIRSF" id="PIRSF003128">
    <property type="entry name" value="RecN"/>
    <property type="match status" value="1"/>
</dbReference>
<dbReference type="InterPro" id="IPR004604">
    <property type="entry name" value="DNA_recomb/repair_RecN"/>
</dbReference>
<keyword evidence="5 9" id="KW-0227">DNA damage</keyword>
<evidence type="ECO:0000256" key="5">
    <source>
        <dbReference type="ARBA" id="ARBA00022763"/>
    </source>
</evidence>
<dbReference type="EMBL" id="NGJT01000006">
    <property type="protein sequence ID" value="RST94856.1"/>
    <property type="molecule type" value="Genomic_DNA"/>
</dbReference>
<dbReference type="GO" id="GO:0005524">
    <property type="term" value="F:ATP binding"/>
    <property type="evidence" value="ECO:0007669"/>
    <property type="project" value="UniProtKB-KW"/>
</dbReference>
<dbReference type="Gene3D" id="3.40.50.300">
    <property type="entry name" value="P-loop containing nucleotide triphosphate hydrolases"/>
    <property type="match status" value="2"/>
</dbReference>
<protein>
    <recommendedName>
        <fullName evidence="3 9">DNA repair protein RecN</fullName>
    </recommendedName>
    <alternativeName>
        <fullName evidence="8 9">Recombination protein N</fullName>
    </alternativeName>
</protein>
<dbReference type="NCBIfam" id="TIGR00634">
    <property type="entry name" value="recN"/>
    <property type="match status" value="1"/>
</dbReference>
<dbReference type="Pfam" id="PF02463">
    <property type="entry name" value="SMC_N"/>
    <property type="match status" value="1"/>
</dbReference>
<reference evidence="11 12" key="1">
    <citation type="submission" date="2017-05" db="EMBL/GenBank/DDBJ databases">
        <title>Vagococcus spp. assemblies.</title>
        <authorList>
            <person name="Gulvik C.A."/>
        </authorList>
    </citation>
    <scope>NUCLEOTIDE SEQUENCE [LARGE SCALE GENOMIC DNA]</scope>
    <source>
        <strain evidence="11 12">SS1994</strain>
    </source>
</reference>
<feature type="domain" description="RecF/RecN/SMC N-terminal" evidence="10">
    <location>
        <begin position="1"/>
        <end position="507"/>
    </location>
</feature>
<dbReference type="PANTHER" id="PTHR11059:SF0">
    <property type="entry name" value="DNA REPAIR PROTEIN RECN"/>
    <property type="match status" value="1"/>
</dbReference>
<evidence type="ECO:0000256" key="7">
    <source>
        <dbReference type="ARBA" id="ARBA00023204"/>
    </source>
</evidence>
<dbReference type="GO" id="GO:0006281">
    <property type="term" value="P:DNA repair"/>
    <property type="evidence" value="ECO:0007669"/>
    <property type="project" value="UniProtKB-KW"/>
</dbReference>
<evidence type="ECO:0000313" key="11">
    <source>
        <dbReference type="EMBL" id="RST94856.1"/>
    </source>
</evidence>
<proteinExistence type="inferred from homology"/>
<keyword evidence="12" id="KW-1185">Reference proteome</keyword>
<dbReference type="FunFam" id="3.40.50.300:FF:000319">
    <property type="entry name" value="DNA repair protein RecN"/>
    <property type="match status" value="1"/>
</dbReference>
<comment type="caution">
    <text evidence="11">The sequence shown here is derived from an EMBL/GenBank/DDBJ whole genome shotgun (WGS) entry which is preliminary data.</text>
</comment>
<dbReference type="GO" id="GO:0009432">
    <property type="term" value="P:SOS response"/>
    <property type="evidence" value="ECO:0007669"/>
    <property type="project" value="TreeGrafter"/>
</dbReference>
<dbReference type="NCBIfam" id="NF008121">
    <property type="entry name" value="PRK10869.1"/>
    <property type="match status" value="1"/>
</dbReference>
<dbReference type="PANTHER" id="PTHR11059">
    <property type="entry name" value="DNA REPAIR PROTEIN RECN"/>
    <property type="match status" value="1"/>
</dbReference>
<keyword evidence="4" id="KW-0547">Nucleotide-binding</keyword>
<gene>
    <name evidence="11" type="ORF">CBF36_04835</name>
</gene>
<dbReference type="InterPro" id="IPR027417">
    <property type="entry name" value="P-loop_NTPase"/>
</dbReference>
<evidence type="ECO:0000256" key="3">
    <source>
        <dbReference type="ARBA" id="ARBA00021315"/>
    </source>
</evidence>
<name>A0A429ZMG9_9ENTE</name>
<dbReference type="CDD" id="cd03241">
    <property type="entry name" value="ABC_RecN"/>
    <property type="match status" value="2"/>
</dbReference>